<reference evidence="2" key="1">
    <citation type="submission" date="2021-05" db="EMBL/GenBank/DDBJ databases">
        <authorList>
            <person name="Alioto T."/>
            <person name="Alioto T."/>
            <person name="Gomez Garrido J."/>
        </authorList>
    </citation>
    <scope>NUCLEOTIDE SEQUENCE</scope>
</reference>
<dbReference type="EMBL" id="HBUF01075309">
    <property type="protein sequence ID" value="CAG6630957.1"/>
    <property type="molecule type" value="Transcribed_RNA"/>
</dbReference>
<keyword evidence="1" id="KW-0472">Membrane</keyword>
<proteinExistence type="predicted"/>
<organism evidence="2">
    <name type="scientific">Cacopsylla melanoneura</name>
    <dbReference type="NCBI Taxonomy" id="428564"/>
    <lineage>
        <taxon>Eukaryota</taxon>
        <taxon>Metazoa</taxon>
        <taxon>Ecdysozoa</taxon>
        <taxon>Arthropoda</taxon>
        <taxon>Hexapoda</taxon>
        <taxon>Insecta</taxon>
        <taxon>Pterygota</taxon>
        <taxon>Neoptera</taxon>
        <taxon>Paraneoptera</taxon>
        <taxon>Hemiptera</taxon>
        <taxon>Sternorrhyncha</taxon>
        <taxon>Psylloidea</taxon>
        <taxon>Psyllidae</taxon>
        <taxon>Psyllinae</taxon>
        <taxon>Cacopsylla</taxon>
    </lineage>
</organism>
<sequence>MTTHCSILPRRYPISVLPVLLLLFSFSILSSPFYNFFSFSLPFCNTSFSLYYFLPSFILVFFSPLLFSVFYILHFPFLYFPYSVFFFSVLCVLRAVSLSVRFSRF</sequence>
<feature type="transmembrane region" description="Helical" evidence="1">
    <location>
        <begin position="49"/>
        <end position="73"/>
    </location>
</feature>
<name>A0A8D8QFN7_9HEMI</name>
<dbReference type="EMBL" id="HBUF01075308">
    <property type="protein sequence ID" value="CAG6630954.1"/>
    <property type="molecule type" value="Transcribed_RNA"/>
</dbReference>
<accession>A0A8D8QFN7</accession>
<keyword evidence="1" id="KW-1133">Transmembrane helix</keyword>
<keyword evidence="1" id="KW-0812">Transmembrane</keyword>
<evidence type="ECO:0000256" key="1">
    <source>
        <dbReference type="SAM" id="Phobius"/>
    </source>
</evidence>
<dbReference type="EMBL" id="HBUF01075310">
    <property type="protein sequence ID" value="CAG6630960.1"/>
    <property type="molecule type" value="Transcribed_RNA"/>
</dbReference>
<feature type="transmembrane region" description="Helical" evidence="1">
    <location>
        <begin position="79"/>
        <end position="100"/>
    </location>
</feature>
<protein>
    <submittedName>
        <fullName evidence="2">Uncharacterized protein</fullName>
    </submittedName>
</protein>
<feature type="transmembrane region" description="Helical" evidence="1">
    <location>
        <begin position="12"/>
        <end position="37"/>
    </location>
</feature>
<evidence type="ECO:0000313" key="2">
    <source>
        <dbReference type="EMBL" id="CAG6630954.1"/>
    </source>
</evidence>
<dbReference type="AlphaFoldDB" id="A0A8D8QFN7"/>